<dbReference type="InterPro" id="IPR033659">
    <property type="entry name" value="Ferrochelatase_N"/>
</dbReference>
<keyword evidence="3 7" id="KW-0350">Heme biosynthesis</keyword>
<dbReference type="GO" id="GO:0006783">
    <property type="term" value="P:heme biosynthetic process"/>
    <property type="evidence" value="ECO:0007669"/>
    <property type="project" value="UniProtKB-UniRule"/>
</dbReference>
<dbReference type="NCBIfam" id="TIGR00109">
    <property type="entry name" value="hemH"/>
    <property type="match status" value="1"/>
</dbReference>
<dbReference type="PANTHER" id="PTHR11108">
    <property type="entry name" value="FERROCHELATASE"/>
    <property type="match status" value="1"/>
</dbReference>
<feature type="binding site" evidence="7">
    <location>
        <position position="55"/>
    </location>
    <ligand>
        <name>Fe-coproporphyrin III</name>
        <dbReference type="ChEBI" id="CHEBI:68438"/>
    </ligand>
</feature>
<evidence type="ECO:0000256" key="6">
    <source>
        <dbReference type="ARBA" id="ARBA00024536"/>
    </source>
</evidence>
<dbReference type="InterPro" id="IPR033644">
    <property type="entry name" value="Ferrochelatase_C"/>
</dbReference>
<comment type="subcellular location">
    <subcellularLocation>
        <location evidence="7">Cytoplasm</location>
    </subcellularLocation>
</comment>
<reference evidence="10" key="1">
    <citation type="journal article" date="2014" name="Int. J. Syst. Evol. Microbiol.">
        <title>Complete genome sequence of Corynebacterium casei LMG S-19264T (=DSM 44701T), isolated from a smear-ripened cheese.</title>
        <authorList>
            <consortium name="US DOE Joint Genome Institute (JGI-PGF)"/>
            <person name="Walter F."/>
            <person name="Albersmeier A."/>
            <person name="Kalinowski J."/>
            <person name="Ruckert C."/>
        </authorList>
    </citation>
    <scope>NUCLEOTIDE SEQUENCE</scope>
    <source>
        <strain evidence="10">CGMCC 1.14988</strain>
    </source>
</reference>
<dbReference type="AlphaFoldDB" id="A0A8J3ADK8"/>
<evidence type="ECO:0000256" key="1">
    <source>
        <dbReference type="ARBA" id="ARBA00004744"/>
    </source>
</evidence>
<dbReference type="RefSeq" id="WP_130649261.1">
    <property type="nucleotide sequence ID" value="NZ_BMHA01000016.1"/>
</dbReference>
<keyword evidence="7" id="KW-0963">Cytoplasm</keyword>
<dbReference type="GO" id="GO:0005737">
    <property type="term" value="C:cytoplasm"/>
    <property type="evidence" value="ECO:0007669"/>
    <property type="project" value="UniProtKB-SubCell"/>
</dbReference>
<keyword evidence="4 7" id="KW-0456">Lyase</keyword>
<comment type="function">
    <text evidence="7">Involved in coproporphyrin-dependent heme b biosynthesis. Catalyzes the insertion of ferrous iron into coproporphyrin III to form Fe-coproporphyrin III.</text>
</comment>
<dbReference type="SUPFAM" id="SSF53800">
    <property type="entry name" value="Chelatase"/>
    <property type="match status" value="1"/>
</dbReference>
<comment type="caution">
    <text evidence="10">The sequence shown here is derived from an EMBL/GenBank/DDBJ whole genome shotgun (WGS) entry which is preliminary data.</text>
</comment>
<keyword evidence="11" id="KW-1185">Reference proteome</keyword>
<evidence type="ECO:0000313" key="11">
    <source>
        <dbReference type="Proteomes" id="UP000650511"/>
    </source>
</evidence>
<dbReference type="OrthoDB" id="9776380at2"/>
<dbReference type="InterPro" id="IPR001015">
    <property type="entry name" value="Ferrochelatase"/>
</dbReference>
<evidence type="ECO:0000313" key="10">
    <source>
        <dbReference type="EMBL" id="GGI09605.1"/>
    </source>
</evidence>
<dbReference type="GO" id="GO:0046872">
    <property type="term" value="F:metal ion binding"/>
    <property type="evidence" value="ECO:0007669"/>
    <property type="project" value="UniProtKB-KW"/>
</dbReference>
<comment type="similarity">
    <text evidence="7 8">Belongs to the ferrochelatase family.</text>
</comment>
<protein>
    <recommendedName>
        <fullName evidence="7">Coproporphyrin III ferrochelatase</fullName>
        <ecNumber evidence="7">4.99.1.9</ecNumber>
    </recommendedName>
</protein>
<evidence type="ECO:0000256" key="9">
    <source>
        <dbReference type="SAM" id="MobiDB-lite"/>
    </source>
</evidence>
<dbReference type="Pfam" id="PF00762">
    <property type="entry name" value="Ferrochelatase"/>
    <property type="match status" value="1"/>
</dbReference>
<dbReference type="Proteomes" id="UP000650511">
    <property type="component" value="Unassembled WGS sequence"/>
</dbReference>
<dbReference type="Gene3D" id="3.40.50.1400">
    <property type="match status" value="2"/>
</dbReference>
<evidence type="ECO:0000256" key="8">
    <source>
        <dbReference type="RuleBase" id="RU004185"/>
    </source>
</evidence>
<dbReference type="NCBIfam" id="NF000689">
    <property type="entry name" value="PRK00035.2-1"/>
    <property type="match status" value="1"/>
</dbReference>
<keyword evidence="7" id="KW-0479">Metal-binding</keyword>
<evidence type="ECO:0000256" key="4">
    <source>
        <dbReference type="ARBA" id="ARBA00023239"/>
    </source>
</evidence>
<gene>
    <name evidence="10" type="primary">hemH</name>
    <name evidence="7" type="synonym">cpfC</name>
    <name evidence="10" type="ORF">GCM10011354_34910</name>
</gene>
<dbReference type="CDD" id="cd00419">
    <property type="entry name" value="Ferrochelatase_C"/>
    <property type="match status" value="1"/>
</dbReference>
<accession>A0A8J3ADK8</accession>
<comment type="pathway">
    <text evidence="1 7">Porphyrin-containing compound metabolism; protoheme biosynthesis.</text>
</comment>
<evidence type="ECO:0000256" key="5">
    <source>
        <dbReference type="ARBA" id="ARBA00023244"/>
    </source>
</evidence>
<dbReference type="PANTHER" id="PTHR11108:SF1">
    <property type="entry name" value="FERROCHELATASE, MITOCHONDRIAL"/>
    <property type="match status" value="1"/>
</dbReference>
<organism evidence="10 11">
    <name type="scientific">Egicoccus halophilus</name>
    <dbReference type="NCBI Taxonomy" id="1670830"/>
    <lineage>
        <taxon>Bacteria</taxon>
        <taxon>Bacillati</taxon>
        <taxon>Actinomycetota</taxon>
        <taxon>Nitriliruptoria</taxon>
        <taxon>Egicoccales</taxon>
        <taxon>Egicoccaceae</taxon>
        <taxon>Egicoccus</taxon>
    </lineage>
</organism>
<feature type="binding site" evidence="7">
    <location>
        <position position="264"/>
    </location>
    <ligand>
        <name>Fe(2+)</name>
        <dbReference type="ChEBI" id="CHEBI:29033"/>
    </ligand>
</feature>
<dbReference type="EC" id="4.99.1.9" evidence="7"/>
<name>A0A8J3ADK8_9ACTN</name>
<evidence type="ECO:0000256" key="7">
    <source>
        <dbReference type="HAMAP-Rule" id="MF_00323"/>
    </source>
</evidence>
<proteinExistence type="inferred from homology"/>
<keyword evidence="2 7" id="KW-0408">Iron</keyword>
<dbReference type="UniPathway" id="UPA00252"/>
<dbReference type="HAMAP" id="MF_00323">
    <property type="entry name" value="Ferrochelatase"/>
    <property type="match status" value="1"/>
</dbReference>
<feature type="binding site" evidence="7">
    <location>
        <position position="184"/>
    </location>
    <ligand>
        <name>Fe(2+)</name>
        <dbReference type="ChEBI" id="CHEBI:29033"/>
    </ligand>
</feature>
<sequence length="358" mass="39364">MTTTDYDAILLVSFGGPEQEADVIPFMERVTAGRGIPRERLEEVSQHYFQFGGRSPINDQNRALKAALETLIATEGPDLPVYWGNRNWHPLLADTLREMRDDGVRRALCFVTSAYSSYSGCRQYRENLAAARAEVGDGAPELDKIRVYYNHPGFVEPQVSIIRDALGQLPEDVRDDAALVFTTHSIPTTMSRHSDYEVQHYETCRLVAEAFPGRPWQLVYNSRSGPAFVPWLEPDVNDHLEQLAGQGTRAVVVVPIGFISDHMEVIYDLDVEAAATAGRLGLAFARAATVGTDDRFVRGIRDLVLERVAGGPVAALGTRGPNWDVCPVDCCFTPGQEARPTVAQAASRPRPGADRPGA</sequence>
<evidence type="ECO:0000256" key="3">
    <source>
        <dbReference type="ARBA" id="ARBA00023133"/>
    </source>
</evidence>
<dbReference type="CDD" id="cd03411">
    <property type="entry name" value="Ferrochelatase_N"/>
    <property type="match status" value="1"/>
</dbReference>
<keyword evidence="5 7" id="KW-0627">Porphyrin biosynthesis</keyword>
<feature type="binding site" evidence="7">
    <location>
        <position position="124"/>
    </location>
    <ligand>
        <name>Fe-coproporphyrin III</name>
        <dbReference type="ChEBI" id="CHEBI:68438"/>
    </ligand>
</feature>
<dbReference type="EMBL" id="BMHA01000016">
    <property type="protein sequence ID" value="GGI09605.1"/>
    <property type="molecule type" value="Genomic_DNA"/>
</dbReference>
<evidence type="ECO:0000256" key="2">
    <source>
        <dbReference type="ARBA" id="ARBA00023004"/>
    </source>
</evidence>
<comment type="caution">
    <text evidence="7">Lacks conserved residue(s) required for the propagation of feature annotation.</text>
</comment>
<comment type="catalytic activity">
    <reaction evidence="6">
        <text>Fe-coproporphyrin III + 2 H(+) = coproporphyrin III + Fe(2+)</text>
        <dbReference type="Rhea" id="RHEA:49572"/>
        <dbReference type="ChEBI" id="CHEBI:15378"/>
        <dbReference type="ChEBI" id="CHEBI:29033"/>
        <dbReference type="ChEBI" id="CHEBI:68438"/>
        <dbReference type="ChEBI" id="CHEBI:131725"/>
        <dbReference type="EC" id="4.99.1.9"/>
    </reaction>
    <physiologicalReaction direction="right-to-left" evidence="6">
        <dbReference type="Rhea" id="RHEA:49574"/>
    </physiologicalReaction>
</comment>
<reference evidence="10" key="2">
    <citation type="submission" date="2020-09" db="EMBL/GenBank/DDBJ databases">
        <authorList>
            <person name="Sun Q."/>
            <person name="Zhou Y."/>
        </authorList>
    </citation>
    <scope>NUCLEOTIDE SEQUENCE</scope>
    <source>
        <strain evidence="10">CGMCC 1.14988</strain>
    </source>
</reference>
<feature type="region of interest" description="Disordered" evidence="9">
    <location>
        <begin position="339"/>
        <end position="358"/>
    </location>
</feature>
<dbReference type="GO" id="GO:0004325">
    <property type="term" value="F:ferrochelatase activity"/>
    <property type="evidence" value="ECO:0007669"/>
    <property type="project" value="UniProtKB-UniRule"/>
</dbReference>